<organism evidence="2 3">
    <name type="scientific">Cotesia glomerata</name>
    <name type="common">Lepidopteran parasitic wasp</name>
    <name type="synonym">Apanteles glomeratus</name>
    <dbReference type="NCBI Taxonomy" id="32391"/>
    <lineage>
        <taxon>Eukaryota</taxon>
        <taxon>Metazoa</taxon>
        <taxon>Ecdysozoa</taxon>
        <taxon>Arthropoda</taxon>
        <taxon>Hexapoda</taxon>
        <taxon>Insecta</taxon>
        <taxon>Pterygota</taxon>
        <taxon>Neoptera</taxon>
        <taxon>Endopterygota</taxon>
        <taxon>Hymenoptera</taxon>
        <taxon>Apocrita</taxon>
        <taxon>Ichneumonoidea</taxon>
        <taxon>Braconidae</taxon>
        <taxon>Microgastrinae</taxon>
        <taxon>Cotesia</taxon>
    </lineage>
</organism>
<reference evidence="2 3" key="1">
    <citation type="journal article" date="2021" name="J. Hered.">
        <title>A chromosome-level genome assembly of the parasitoid wasp, Cotesia glomerata (Hymenoptera: Braconidae).</title>
        <authorList>
            <person name="Pinto B.J."/>
            <person name="Weis J.J."/>
            <person name="Gamble T."/>
            <person name="Ode P.J."/>
            <person name="Paul R."/>
            <person name="Zaspel J.M."/>
        </authorList>
    </citation>
    <scope>NUCLEOTIDE SEQUENCE [LARGE SCALE GENOMIC DNA]</scope>
    <source>
        <strain evidence="2">CgM1</strain>
    </source>
</reference>
<dbReference type="EMBL" id="JAHXZJ010001492">
    <property type="protein sequence ID" value="KAH0551854.1"/>
    <property type="molecule type" value="Genomic_DNA"/>
</dbReference>
<feature type="transmembrane region" description="Helical" evidence="1">
    <location>
        <begin position="120"/>
        <end position="143"/>
    </location>
</feature>
<gene>
    <name evidence="2" type="ORF">KQX54_002225</name>
</gene>
<comment type="caution">
    <text evidence="2">The sequence shown here is derived from an EMBL/GenBank/DDBJ whole genome shotgun (WGS) entry which is preliminary data.</text>
</comment>
<feature type="transmembrane region" description="Helical" evidence="1">
    <location>
        <begin position="12"/>
        <end position="34"/>
    </location>
</feature>
<feature type="transmembrane region" description="Helical" evidence="1">
    <location>
        <begin position="62"/>
        <end position="83"/>
    </location>
</feature>
<keyword evidence="1" id="KW-0472">Membrane</keyword>
<evidence type="ECO:0000313" key="2">
    <source>
        <dbReference type="EMBL" id="KAH0551854.1"/>
    </source>
</evidence>
<keyword evidence="1" id="KW-0812">Transmembrane</keyword>
<feature type="transmembrane region" description="Helical" evidence="1">
    <location>
        <begin position="95"/>
        <end position="114"/>
    </location>
</feature>
<keyword evidence="1" id="KW-1133">Transmembrane helix</keyword>
<dbReference type="Proteomes" id="UP000826195">
    <property type="component" value="Unassembled WGS sequence"/>
</dbReference>
<accession>A0AAV7IF80</accession>
<evidence type="ECO:0000256" key="1">
    <source>
        <dbReference type="SAM" id="Phobius"/>
    </source>
</evidence>
<keyword evidence="3" id="KW-1185">Reference proteome</keyword>
<proteinExistence type="predicted"/>
<sequence length="157" mass="17624">MKLIRLQGCCCLDLRSGTLCIGIIFLIGQMISVVQSVVRNNKLTCVGVPDPLACQRSSTMEVVFTSVGNLMFFVVTAIMLVGSTRDNHKLMVPYLVLRGTGIILLFATLWYIGVKYLLMLVGWGLTILIFGNAFICMEVYLWLVVNSRKLEIQYDDY</sequence>
<name>A0AAV7IF80_COTGL</name>
<dbReference type="AlphaFoldDB" id="A0AAV7IF80"/>
<evidence type="ECO:0000313" key="3">
    <source>
        <dbReference type="Proteomes" id="UP000826195"/>
    </source>
</evidence>
<protein>
    <submittedName>
        <fullName evidence="2">Uncharacterized protein</fullName>
    </submittedName>
</protein>